<organism evidence="3 4">
    <name type="scientific">Oedothorax gibbosus</name>
    <dbReference type="NCBI Taxonomy" id="931172"/>
    <lineage>
        <taxon>Eukaryota</taxon>
        <taxon>Metazoa</taxon>
        <taxon>Ecdysozoa</taxon>
        <taxon>Arthropoda</taxon>
        <taxon>Chelicerata</taxon>
        <taxon>Arachnida</taxon>
        <taxon>Araneae</taxon>
        <taxon>Araneomorphae</taxon>
        <taxon>Entelegynae</taxon>
        <taxon>Araneoidea</taxon>
        <taxon>Linyphiidae</taxon>
        <taxon>Erigoninae</taxon>
        <taxon>Oedothorax</taxon>
    </lineage>
</organism>
<dbReference type="AlphaFoldDB" id="A0AAV6VMC5"/>
<feature type="compositionally biased region" description="Basic and acidic residues" evidence="2">
    <location>
        <begin position="26"/>
        <end position="42"/>
    </location>
</feature>
<proteinExistence type="predicted"/>
<dbReference type="EMBL" id="JAFNEN010000046">
    <property type="protein sequence ID" value="KAG8197967.1"/>
    <property type="molecule type" value="Genomic_DNA"/>
</dbReference>
<evidence type="ECO:0000256" key="1">
    <source>
        <dbReference type="SAM" id="Coils"/>
    </source>
</evidence>
<feature type="region of interest" description="Disordered" evidence="2">
    <location>
        <begin position="26"/>
        <end position="189"/>
    </location>
</feature>
<dbReference type="Proteomes" id="UP000827092">
    <property type="component" value="Unassembled WGS sequence"/>
</dbReference>
<reference evidence="3 4" key="1">
    <citation type="journal article" date="2022" name="Nat. Ecol. Evol.">
        <title>A masculinizing supergene underlies an exaggerated male reproductive morph in a spider.</title>
        <authorList>
            <person name="Hendrickx F."/>
            <person name="De Corte Z."/>
            <person name="Sonet G."/>
            <person name="Van Belleghem S.M."/>
            <person name="Kostlbacher S."/>
            <person name="Vangestel C."/>
        </authorList>
    </citation>
    <scope>NUCLEOTIDE SEQUENCE [LARGE SCALE GENOMIC DNA]</scope>
    <source>
        <strain evidence="3">W744_W776</strain>
    </source>
</reference>
<evidence type="ECO:0000256" key="2">
    <source>
        <dbReference type="SAM" id="MobiDB-lite"/>
    </source>
</evidence>
<keyword evidence="4" id="KW-1185">Reference proteome</keyword>
<feature type="compositionally biased region" description="Low complexity" evidence="2">
    <location>
        <begin position="43"/>
        <end position="52"/>
    </location>
</feature>
<evidence type="ECO:0000313" key="3">
    <source>
        <dbReference type="EMBL" id="KAG8197967.1"/>
    </source>
</evidence>
<accession>A0AAV6VMC5</accession>
<feature type="coiled-coil region" evidence="1">
    <location>
        <begin position="214"/>
        <end position="241"/>
    </location>
</feature>
<gene>
    <name evidence="3" type="ORF">JTE90_029362</name>
</gene>
<sequence length="257" mass="29074">MSKYIRRFGRFIINRIGRLCGCTAKPRKESYQTESGEHDDLSQKQQQDNNQNSGEGDTVQKTHECDDETSSEVTPEFGYEELEEGSSSRTESSEEENPSGFQSSLVVQETQSDNQTDCLTELTGYRTENTYIKEEYQSDEETSSETTPEFGYEDLLEEYSSWTESSEEEYPPHSQSSMVVPETQSDNQTEGLAELTGITSTMEPTTSLIDCDIIQVMNILLDQVEKQLKNSTKEILTDNEDKSDLKILTKAHSNGLK</sequence>
<evidence type="ECO:0000313" key="4">
    <source>
        <dbReference type="Proteomes" id="UP000827092"/>
    </source>
</evidence>
<protein>
    <submittedName>
        <fullName evidence="3">Uncharacterized protein</fullName>
    </submittedName>
</protein>
<feature type="compositionally biased region" description="Polar residues" evidence="2">
    <location>
        <begin position="173"/>
        <end position="189"/>
    </location>
</feature>
<name>A0AAV6VMC5_9ARAC</name>
<comment type="caution">
    <text evidence="3">The sequence shown here is derived from an EMBL/GenBank/DDBJ whole genome shotgun (WGS) entry which is preliminary data.</text>
</comment>
<keyword evidence="1" id="KW-0175">Coiled coil</keyword>
<feature type="compositionally biased region" description="Polar residues" evidence="2">
    <location>
        <begin position="100"/>
        <end position="118"/>
    </location>
</feature>